<reference evidence="3 4" key="1">
    <citation type="submission" date="2020-02" db="EMBL/GenBank/DDBJ databases">
        <authorList>
            <person name="Hogendoorn C."/>
        </authorList>
    </citation>
    <scope>NUCLEOTIDE SEQUENCE [LARGE SCALE GENOMIC DNA]</scope>
    <source>
        <strain evidence="3">R501</strain>
    </source>
</reference>
<dbReference type="Proteomes" id="UP000503399">
    <property type="component" value="Chromosome"/>
</dbReference>
<dbReference type="InterPro" id="IPR011642">
    <property type="entry name" value="Gate_dom"/>
</dbReference>
<keyword evidence="1" id="KW-0812">Transmembrane</keyword>
<accession>A0A6F8ZG31</accession>
<feature type="transmembrane region" description="Helical" evidence="1">
    <location>
        <begin position="37"/>
        <end position="58"/>
    </location>
</feature>
<evidence type="ECO:0000259" key="2">
    <source>
        <dbReference type="Pfam" id="PF07670"/>
    </source>
</evidence>
<gene>
    <name evidence="3" type="primary">spmA</name>
    <name evidence="3" type="ORF">R50_1202</name>
</gene>
<organism evidence="3 4">
    <name type="scientific">Candidatus Hydrogenisulfobacillus filiaventi</name>
    <dbReference type="NCBI Taxonomy" id="2707344"/>
    <lineage>
        <taxon>Bacteria</taxon>
        <taxon>Bacillati</taxon>
        <taxon>Bacillota</taxon>
        <taxon>Clostridia</taxon>
        <taxon>Eubacteriales</taxon>
        <taxon>Clostridiales Family XVII. Incertae Sedis</taxon>
        <taxon>Candidatus Hydrogenisulfobacillus</taxon>
    </lineage>
</organism>
<dbReference type="Pfam" id="PF07670">
    <property type="entry name" value="Gate"/>
    <property type="match status" value="1"/>
</dbReference>
<feature type="transmembrane region" description="Helical" evidence="1">
    <location>
        <begin position="165"/>
        <end position="183"/>
    </location>
</feature>
<feature type="transmembrane region" description="Helical" evidence="1">
    <location>
        <begin position="88"/>
        <end position="112"/>
    </location>
</feature>
<feature type="transmembrane region" description="Helical" evidence="1">
    <location>
        <begin position="6"/>
        <end position="25"/>
    </location>
</feature>
<dbReference type="EMBL" id="LR778114">
    <property type="protein sequence ID" value="CAB1128708.1"/>
    <property type="molecule type" value="Genomic_DNA"/>
</dbReference>
<proteinExistence type="predicted"/>
<keyword evidence="1" id="KW-1133">Transmembrane helix</keyword>
<keyword evidence="1" id="KW-0472">Membrane</keyword>
<keyword evidence="4" id="KW-1185">Reference proteome</keyword>
<dbReference type="AlphaFoldDB" id="A0A6F8ZG31"/>
<feature type="transmembrane region" description="Helical" evidence="1">
    <location>
        <begin position="133"/>
        <end position="153"/>
    </location>
</feature>
<evidence type="ECO:0000313" key="3">
    <source>
        <dbReference type="EMBL" id="CAB1128708.1"/>
    </source>
</evidence>
<protein>
    <submittedName>
        <fullName evidence="3">Spore maturation protein</fullName>
    </submittedName>
</protein>
<sequence>MVDWVWLGLIVGGILTAAWHHNVAAVTQAAVAAAGKAVDIAFGFIGIMTLWLGLARVAEDSGLMRLLARALAPLFRRLFPALPRDHPAIGSMAMNIVANMLGMGGAATPFGLKAMEELERLNPHPHRASADMITFIAVNTAALNLVPATMIALRVAAGSRNPTDIVGPTILVTGITTVVVVLADRFIRRWNRE</sequence>
<evidence type="ECO:0000256" key="1">
    <source>
        <dbReference type="SAM" id="Phobius"/>
    </source>
</evidence>
<feature type="domain" description="Nucleoside transporter/FeoB GTPase Gate" evidence="2">
    <location>
        <begin position="42"/>
        <end position="150"/>
    </location>
</feature>
<dbReference type="KEGG" id="hfv:R50_1202"/>
<evidence type="ECO:0000313" key="4">
    <source>
        <dbReference type="Proteomes" id="UP000503399"/>
    </source>
</evidence>
<name>A0A6F8ZG31_9FIRM</name>